<feature type="compositionally biased region" description="Basic and acidic residues" evidence="1">
    <location>
        <begin position="111"/>
        <end position="121"/>
    </location>
</feature>
<proteinExistence type="predicted"/>
<accession>A0A3E2H118</accession>
<comment type="caution">
    <text evidence="2">The sequence shown here is derived from an EMBL/GenBank/DDBJ whole genome shotgun (WGS) entry which is preliminary data.</text>
</comment>
<feature type="non-terminal residue" evidence="2">
    <location>
        <position position="149"/>
    </location>
</feature>
<dbReference type="EMBL" id="NCSJ02000224">
    <property type="protein sequence ID" value="RFU27078.1"/>
    <property type="molecule type" value="Genomic_DNA"/>
</dbReference>
<evidence type="ECO:0000313" key="2">
    <source>
        <dbReference type="EMBL" id="RFU27078.1"/>
    </source>
</evidence>
<protein>
    <submittedName>
        <fullName evidence="2">Uncharacterized protein</fullName>
    </submittedName>
</protein>
<gene>
    <name evidence="2" type="ORF">B7463_g9260</name>
</gene>
<evidence type="ECO:0000313" key="3">
    <source>
        <dbReference type="Proteomes" id="UP000258309"/>
    </source>
</evidence>
<sequence>MPKLILAEDPAKGAKVGVVRIIEPSSWGLNIPILCHPKVTVYADHTYCAYSIIVDASPPSAGRASQQWDSRWLSPLLNCHDPDFSEVTREDRQIGRVHFSHSQAVPSSRSTKSEPGRKGTVEDGWQGRAILSPELDMVRLLLRMRLEQN</sequence>
<keyword evidence="3" id="KW-1185">Reference proteome</keyword>
<name>A0A3E2H118_SCYLI</name>
<dbReference type="Proteomes" id="UP000258309">
    <property type="component" value="Unassembled WGS sequence"/>
</dbReference>
<reference evidence="2 3" key="1">
    <citation type="submission" date="2018-05" db="EMBL/GenBank/DDBJ databases">
        <title>Draft genome sequence of Scytalidium lignicola DSM 105466, a ubiquitous saprotrophic fungus.</title>
        <authorList>
            <person name="Buettner E."/>
            <person name="Gebauer A.M."/>
            <person name="Hofrichter M."/>
            <person name="Liers C."/>
            <person name="Kellner H."/>
        </authorList>
    </citation>
    <scope>NUCLEOTIDE SEQUENCE [LARGE SCALE GENOMIC DNA]</scope>
    <source>
        <strain evidence="2 3">DSM 105466</strain>
    </source>
</reference>
<dbReference type="AlphaFoldDB" id="A0A3E2H118"/>
<organism evidence="2 3">
    <name type="scientific">Scytalidium lignicola</name>
    <name type="common">Hyphomycete</name>
    <dbReference type="NCBI Taxonomy" id="5539"/>
    <lineage>
        <taxon>Eukaryota</taxon>
        <taxon>Fungi</taxon>
        <taxon>Dikarya</taxon>
        <taxon>Ascomycota</taxon>
        <taxon>Pezizomycotina</taxon>
        <taxon>Leotiomycetes</taxon>
        <taxon>Leotiomycetes incertae sedis</taxon>
        <taxon>Scytalidium</taxon>
    </lineage>
</organism>
<feature type="non-terminal residue" evidence="2">
    <location>
        <position position="1"/>
    </location>
</feature>
<evidence type="ECO:0000256" key="1">
    <source>
        <dbReference type="SAM" id="MobiDB-lite"/>
    </source>
</evidence>
<feature type="compositionally biased region" description="Polar residues" evidence="1">
    <location>
        <begin position="100"/>
        <end position="110"/>
    </location>
</feature>
<feature type="region of interest" description="Disordered" evidence="1">
    <location>
        <begin position="100"/>
        <end position="122"/>
    </location>
</feature>